<name>A0AB38I621_9HYPH</name>
<organism evidence="1 2">
    <name type="scientific">Rhizobium ruizarguesonis</name>
    <dbReference type="NCBI Taxonomy" id="2081791"/>
    <lineage>
        <taxon>Bacteria</taxon>
        <taxon>Pseudomonadati</taxon>
        <taxon>Pseudomonadota</taxon>
        <taxon>Alphaproteobacteria</taxon>
        <taxon>Hyphomicrobiales</taxon>
        <taxon>Rhizobiaceae</taxon>
        <taxon>Rhizobium/Agrobacterium group</taxon>
        <taxon>Rhizobium</taxon>
    </lineage>
</organism>
<reference evidence="1 2" key="1">
    <citation type="submission" date="2019-02" db="EMBL/GenBank/DDBJ databases">
        <title>The genomic architecture of introgression among sibling species of bacteria.</title>
        <authorList>
            <person name="Cavassim M.I.A."/>
            <person name="Moeskjaer S."/>
            <person name="Moslemi C."/>
            <person name="Fields B."/>
            <person name="Bachmann A."/>
            <person name="Vilhjalmsson B."/>
            <person name="Schierup M.H."/>
            <person name="Young J.P.W."/>
            <person name="Andersen S.U."/>
        </authorList>
    </citation>
    <scope>NUCLEOTIDE SEQUENCE [LARGE SCALE GENOMIC DNA]</scope>
    <source>
        <strain evidence="1 2">SM92</strain>
    </source>
</reference>
<dbReference type="RefSeq" id="WP_130675155.1">
    <property type="nucleotide sequence ID" value="NZ_SILC01000001.1"/>
</dbReference>
<evidence type="ECO:0000313" key="1">
    <source>
        <dbReference type="EMBL" id="TBC16114.1"/>
    </source>
</evidence>
<evidence type="ECO:0000313" key="2">
    <source>
        <dbReference type="Proteomes" id="UP000294215"/>
    </source>
</evidence>
<protein>
    <submittedName>
        <fullName evidence="1">Uncharacterized protein</fullName>
    </submittedName>
</protein>
<comment type="caution">
    <text evidence="1">The sequence shown here is derived from an EMBL/GenBank/DDBJ whole genome shotgun (WGS) entry which is preliminary data.</text>
</comment>
<proteinExistence type="predicted"/>
<dbReference type="AlphaFoldDB" id="A0AB38I621"/>
<accession>A0AB38I621</accession>
<dbReference type="EMBL" id="SIMR01000001">
    <property type="protein sequence ID" value="TBC16114.1"/>
    <property type="molecule type" value="Genomic_DNA"/>
</dbReference>
<sequence>MLKTFLVASITILIAGWQTQAAAIRCERIVKGRAVEATNVERDSTGNLTVSTEKIDFVADENGPLEKSKATVIFHSLTHENGGDGPFVSTFLLDSRYNSPILKKELLYSPITYYLNWGRGTLSSVYLDYTGKANLLEDWTCGRLD</sequence>
<dbReference type="Proteomes" id="UP000294215">
    <property type="component" value="Unassembled WGS sequence"/>
</dbReference>
<gene>
    <name evidence="1" type="ORF">ELH40_14860</name>
</gene>